<sequence length="267" mass="28707">MTPPPPHRPVPRARRRTARTLAAGLCLTTALALAACSDSTGSDSAASDPTTTGRAGLATRTAAPTMDPVPTASPTRASGLATRTGAPPSFSPRPAWTPPSLKFYNEDYSVWYQDDSVVNSDAVTEHGNIEGYRTHSGTCIGYETRDISEAIYRIQLDDDTMSASLVPVNESTISEYTEWSRETLDLVRDDGGTMEGYSITWSGVFTYDDGTTEMVEGYKFARAVGAAGLEFSVMAMCKVGSNITPDQWQTILRGIRIEGLTAGKMVQ</sequence>
<keyword evidence="2" id="KW-0732">Signal</keyword>
<evidence type="ECO:0000256" key="1">
    <source>
        <dbReference type="SAM" id="MobiDB-lite"/>
    </source>
</evidence>
<feature type="chain" id="PRO_5038392460" description="Lipoprotein" evidence="2">
    <location>
        <begin position="35"/>
        <end position="267"/>
    </location>
</feature>
<accession>A0A3S4UVC6</accession>
<name>A0A3S4UVC6_9ACTO</name>
<reference evidence="3 4" key="1">
    <citation type="submission" date="2018-12" db="EMBL/GenBank/DDBJ databases">
        <authorList>
            <consortium name="Pathogen Informatics"/>
        </authorList>
    </citation>
    <scope>NUCLEOTIDE SEQUENCE [LARGE SCALE GENOMIC DNA]</scope>
    <source>
        <strain evidence="3 4">NCTC11636</strain>
    </source>
</reference>
<dbReference type="Proteomes" id="UP000266895">
    <property type="component" value="Chromosome"/>
</dbReference>
<dbReference type="RefSeq" id="WP_126381039.1">
    <property type="nucleotide sequence ID" value="NZ_LR134350.1"/>
</dbReference>
<feature type="region of interest" description="Disordered" evidence="1">
    <location>
        <begin position="38"/>
        <end position="97"/>
    </location>
</feature>
<dbReference type="AlphaFoldDB" id="A0A3S4UVC6"/>
<proteinExistence type="predicted"/>
<dbReference type="EMBL" id="LR134350">
    <property type="protein sequence ID" value="VEG25460.1"/>
    <property type="molecule type" value="Genomic_DNA"/>
</dbReference>
<keyword evidence="4" id="KW-1185">Reference proteome</keyword>
<evidence type="ECO:0000313" key="3">
    <source>
        <dbReference type="EMBL" id="VEG25460.1"/>
    </source>
</evidence>
<feature type="signal peptide" evidence="2">
    <location>
        <begin position="1"/>
        <end position="34"/>
    </location>
</feature>
<feature type="compositionally biased region" description="Low complexity" evidence="1">
    <location>
        <begin position="38"/>
        <end position="65"/>
    </location>
</feature>
<gene>
    <name evidence="3" type="ORF">NCTC11636_00043</name>
</gene>
<organism evidence="3 4">
    <name type="scientific">Actinomyces howellii</name>
    <dbReference type="NCBI Taxonomy" id="52771"/>
    <lineage>
        <taxon>Bacteria</taxon>
        <taxon>Bacillati</taxon>
        <taxon>Actinomycetota</taxon>
        <taxon>Actinomycetes</taxon>
        <taxon>Actinomycetales</taxon>
        <taxon>Actinomycetaceae</taxon>
        <taxon>Actinomyces</taxon>
    </lineage>
</organism>
<evidence type="ECO:0008006" key="5">
    <source>
        <dbReference type="Google" id="ProtNLM"/>
    </source>
</evidence>
<dbReference type="KEGG" id="ahw:NCTC11636_00043"/>
<evidence type="ECO:0000313" key="4">
    <source>
        <dbReference type="Proteomes" id="UP000266895"/>
    </source>
</evidence>
<dbReference type="OrthoDB" id="3254162at2"/>
<protein>
    <recommendedName>
        <fullName evidence="5">Lipoprotein</fullName>
    </recommendedName>
</protein>
<evidence type="ECO:0000256" key="2">
    <source>
        <dbReference type="SAM" id="SignalP"/>
    </source>
</evidence>